<dbReference type="InterPro" id="IPR013087">
    <property type="entry name" value="Znf_C2H2_type"/>
</dbReference>
<gene>
    <name evidence="2" type="ORF">CINC_LOCUS7723</name>
</gene>
<evidence type="ECO:0000313" key="3">
    <source>
        <dbReference type="Proteomes" id="UP001154114"/>
    </source>
</evidence>
<dbReference type="PROSITE" id="PS00028">
    <property type="entry name" value="ZINC_FINGER_C2H2_1"/>
    <property type="match status" value="2"/>
</dbReference>
<evidence type="ECO:0000313" key="2">
    <source>
        <dbReference type="EMBL" id="CAD0205423.1"/>
    </source>
</evidence>
<feature type="domain" description="C2H2-type" evidence="1">
    <location>
        <begin position="19"/>
        <end position="41"/>
    </location>
</feature>
<organism evidence="2 3">
    <name type="scientific">Chrysodeixis includens</name>
    <name type="common">Soybean looper</name>
    <name type="synonym">Pseudoplusia includens</name>
    <dbReference type="NCBI Taxonomy" id="689277"/>
    <lineage>
        <taxon>Eukaryota</taxon>
        <taxon>Metazoa</taxon>
        <taxon>Ecdysozoa</taxon>
        <taxon>Arthropoda</taxon>
        <taxon>Hexapoda</taxon>
        <taxon>Insecta</taxon>
        <taxon>Pterygota</taxon>
        <taxon>Neoptera</taxon>
        <taxon>Endopterygota</taxon>
        <taxon>Lepidoptera</taxon>
        <taxon>Glossata</taxon>
        <taxon>Ditrysia</taxon>
        <taxon>Noctuoidea</taxon>
        <taxon>Noctuidae</taxon>
        <taxon>Plusiinae</taxon>
        <taxon>Chrysodeixis</taxon>
    </lineage>
</organism>
<dbReference type="AlphaFoldDB" id="A0A9N8L7E2"/>
<dbReference type="EMBL" id="LR824027">
    <property type="protein sequence ID" value="CAD0205423.1"/>
    <property type="molecule type" value="Genomic_DNA"/>
</dbReference>
<keyword evidence="3" id="KW-1185">Reference proteome</keyword>
<feature type="domain" description="C2H2-type" evidence="1">
    <location>
        <begin position="68"/>
        <end position="90"/>
    </location>
</feature>
<reference evidence="2" key="1">
    <citation type="submission" date="2021-12" db="EMBL/GenBank/DDBJ databases">
        <authorList>
            <person name="King R."/>
        </authorList>
    </citation>
    <scope>NUCLEOTIDE SEQUENCE</scope>
</reference>
<dbReference type="SMART" id="SM00451">
    <property type="entry name" value="ZnF_U1"/>
    <property type="match status" value="5"/>
</dbReference>
<accession>A0A9N8L7E2</accession>
<dbReference type="Proteomes" id="UP001154114">
    <property type="component" value="Chromosome 24"/>
</dbReference>
<dbReference type="SMART" id="SM00355">
    <property type="entry name" value="ZnF_C2H2"/>
    <property type="match status" value="5"/>
</dbReference>
<sequence>MPSIFSKNCVVAGTLDLYCLLCDTPFRSEEEAVDHIVQSHHKKQLNKTGYYGKYQDDLIKKIQSLYFCEFCNTTLPTAMKVGLHVTEDDHVRNKSLHRISSINNRIVAFGCIAVKDDAWHGIVEENCVICSLEVSNKETHIISRSHMLNLIKNDVLFGQPGTVYRKVDDGYYQCLNCNIMLATNELNQHLQTLPHTELMLKIAKMSQCSDETIEMLKACSNSTKSLSQNITENGQDMETVDAKKDKETLRLPTGMKSNGTEKTTLFTKPVLRNGKDETIRPPVATSTGDELQAFAKKHGLSRNRADGSFYCKACTRRLPDSLESLTTHVNSKVHKEKTSMKGGDWEALPTEPKKVPLKEFIKEVGYYDDDKSFAIVVNDCLFITASCFTMIKEVHNRLICLVCYIDLVPEKLFEHLSSKTHSDNIRKCPVITTLKDEFIRQINNEYYHCGYCNVGENDWEDMLEHIKTEDHRFAKSVPTNLKTRDEYESNVQKLEKSNIDVSLRFIEFKCADFMIKHQFPVNN</sequence>
<dbReference type="GO" id="GO:0008270">
    <property type="term" value="F:zinc ion binding"/>
    <property type="evidence" value="ECO:0007669"/>
    <property type="project" value="InterPro"/>
</dbReference>
<dbReference type="GO" id="GO:0003676">
    <property type="term" value="F:nucleic acid binding"/>
    <property type="evidence" value="ECO:0007669"/>
    <property type="project" value="InterPro"/>
</dbReference>
<dbReference type="InterPro" id="IPR003604">
    <property type="entry name" value="Matrin/U1-like-C_Znf_C2H2"/>
</dbReference>
<evidence type="ECO:0000259" key="1">
    <source>
        <dbReference type="PROSITE" id="PS00028"/>
    </source>
</evidence>
<name>A0A9N8L7E2_CHRIL</name>
<proteinExistence type="predicted"/>
<dbReference type="OrthoDB" id="7339672at2759"/>
<protein>
    <recommendedName>
        <fullName evidence="1">C2H2-type domain-containing protein</fullName>
    </recommendedName>
</protein>